<dbReference type="EC" id="1.8.3.2" evidence="6"/>
<comment type="cofactor">
    <cofactor evidence="1 6">
        <name>FAD</name>
        <dbReference type="ChEBI" id="CHEBI:57692"/>
    </cofactor>
</comment>
<feature type="compositionally biased region" description="Low complexity" evidence="7">
    <location>
        <begin position="48"/>
        <end position="75"/>
    </location>
</feature>
<evidence type="ECO:0000256" key="2">
    <source>
        <dbReference type="ARBA" id="ARBA00022630"/>
    </source>
</evidence>
<dbReference type="OrthoDB" id="17199at2759"/>
<evidence type="ECO:0000256" key="6">
    <source>
        <dbReference type="RuleBase" id="RU371123"/>
    </source>
</evidence>
<dbReference type="InterPro" id="IPR036774">
    <property type="entry name" value="ERV/ALR_sulphydryl_oxid_sf"/>
</dbReference>
<feature type="compositionally biased region" description="Basic and acidic residues" evidence="7">
    <location>
        <begin position="309"/>
        <end position="335"/>
    </location>
</feature>
<dbReference type="Proteomes" id="UP000193411">
    <property type="component" value="Unassembled WGS sequence"/>
</dbReference>
<evidence type="ECO:0000256" key="5">
    <source>
        <dbReference type="ARBA" id="ARBA00023157"/>
    </source>
</evidence>
<sequence>MFLSRRTTICLLILACLVGAAFLSDLAPDPTTPAGKYRSSMSQLKPTSSSTFSSSYASSSNNNNNNGPPSDSNQPASQPARVLSWPIMPKMGNETLRAALGHSSWHLIHTMGNTYPLKPTRDEQNAMLSFIQLLGRLYPCGDCAQHFQQMLAMHPPEPHLGTRDDLAQYLCKLHNKVNLRLGHKIFDCNLVGDRWKCGKKKTESNAHGNSDQALRPDLPAAALNGKFTASGQSRPDLPKLAGDDADAANELDDDVEVDEDEQRMLAALSPLERKMRLEFRSMYPAPPREPGWVMDVHGNLVKDTSAVDGDSKVKPEEDLKEKDPRVKVVAEDASA</sequence>
<keyword evidence="11" id="KW-1185">Reference proteome</keyword>
<evidence type="ECO:0000256" key="4">
    <source>
        <dbReference type="ARBA" id="ARBA00023002"/>
    </source>
</evidence>
<dbReference type="InterPro" id="IPR039799">
    <property type="entry name" value="ALR/ERV"/>
</dbReference>
<organism evidence="10 11">
    <name type="scientific">Catenaria anguillulae PL171</name>
    <dbReference type="NCBI Taxonomy" id="765915"/>
    <lineage>
        <taxon>Eukaryota</taxon>
        <taxon>Fungi</taxon>
        <taxon>Fungi incertae sedis</taxon>
        <taxon>Blastocladiomycota</taxon>
        <taxon>Blastocladiomycetes</taxon>
        <taxon>Blastocladiales</taxon>
        <taxon>Catenariaceae</taxon>
        <taxon>Catenaria</taxon>
    </lineage>
</organism>
<dbReference type="PROSITE" id="PS51324">
    <property type="entry name" value="ERV_ALR"/>
    <property type="match status" value="1"/>
</dbReference>
<dbReference type="SUPFAM" id="SSF69000">
    <property type="entry name" value="FAD-dependent thiol oxidase"/>
    <property type="match status" value="1"/>
</dbReference>
<comment type="catalytic activity">
    <reaction evidence="6">
        <text>2 R'C(R)SH + O2 = R'C(R)S-S(R)CR' + H2O2</text>
        <dbReference type="Rhea" id="RHEA:17357"/>
        <dbReference type="ChEBI" id="CHEBI:15379"/>
        <dbReference type="ChEBI" id="CHEBI:16240"/>
        <dbReference type="ChEBI" id="CHEBI:16520"/>
        <dbReference type="ChEBI" id="CHEBI:17412"/>
        <dbReference type="EC" id="1.8.3.2"/>
    </reaction>
</comment>
<dbReference type="EMBL" id="MCFL01000010">
    <property type="protein sequence ID" value="ORZ37974.1"/>
    <property type="molecule type" value="Genomic_DNA"/>
</dbReference>
<feature type="chain" id="PRO_5012486005" description="Sulfhydryl oxidase" evidence="8">
    <location>
        <begin position="24"/>
        <end position="335"/>
    </location>
</feature>
<evidence type="ECO:0000256" key="1">
    <source>
        <dbReference type="ARBA" id="ARBA00001974"/>
    </source>
</evidence>
<keyword evidence="3 6" id="KW-0274">FAD</keyword>
<accession>A0A1Y2HVK2</accession>
<evidence type="ECO:0000256" key="3">
    <source>
        <dbReference type="ARBA" id="ARBA00022827"/>
    </source>
</evidence>
<feature type="region of interest" description="Disordered" evidence="7">
    <location>
        <begin position="303"/>
        <end position="335"/>
    </location>
</feature>
<dbReference type="PANTHER" id="PTHR12645:SF1">
    <property type="entry name" value="FAD-LINKED SULFHYDRYL OXIDASE ERV2"/>
    <property type="match status" value="1"/>
</dbReference>
<comment type="caution">
    <text evidence="10">The sequence shown here is derived from an EMBL/GenBank/DDBJ whole genome shotgun (WGS) entry which is preliminary data.</text>
</comment>
<evidence type="ECO:0000256" key="8">
    <source>
        <dbReference type="SAM" id="SignalP"/>
    </source>
</evidence>
<evidence type="ECO:0000313" key="11">
    <source>
        <dbReference type="Proteomes" id="UP000193411"/>
    </source>
</evidence>
<name>A0A1Y2HVK2_9FUNG</name>
<dbReference type="InterPro" id="IPR017905">
    <property type="entry name" value="ERV/ALR_sulphydryl_oxidase"/>
</dbReference>
<keyword evidence="2 6" id="KW-0285">Flavoprotein</keyword>
<keyword evidence="5" id="KW-1015">Disulfide bond</keyword>
<gene>
    <name evidence="10" type="ORF">BCR44DRAFT_1429353</name>
</gene>
<feature type="domain" description="ERV/ALR sulfhydryl oxidase" evidence="9">
    <location>
        <begin position="93"/>
        <end position="195"/>
    </location>
</feature>
<protein>
    <recommendedName>
        <fullName evidence="6">Sulfhydryl oxidase</fullName>
        <ecNumber evidence="6">1.8.3.2</ecNumber>
    </recommendedName>
</protein>
<keyword evidence="4 6" id="KW-0560">Oxidoreductase</keyword>
<proteinExistence type="predicted"/>
<evidence type="ECO:0000256" key="7">
    <source>
        <dbReference type="SAM" id="MobiDB-lite"/>
    </source>
</evidence>
<reference evidence="10 11" key="1">
    <citation type="submission" date="2016-07" db="EMBL/GenBank/DDBJ databases">
        <title>Pervasive Adenine N6-methylation of Active Genes in Fungi.</title>
        <authorList>
            <consortium name="DOE Joint Genome Institute"/>
            <person name="Mondo S.J."/>
            <person name="Dannebaum R.O."/>
            <person name="Kuo R.C."/>
            <person name="Labutti K."/>
            <person name="Haridas S."/>
            <person name="Kuo A."/>
            <person name="Salamov A."/>
            <person name="Ahrendt S.R."/>
            <person name="Lipzen A."/>
            <person name="Sullivan W."/>
            <person name="Andreopoulos W.B."/>
            <person name="Clum A."/>
            <person name="Lindquist E."/>
            <person name="Daum C."/>
            <person name="Ramamoorthy G.K."/>
            <person name="Gryganskyi A."/>
            <person name="Culley D."/>
            <person name="Magnuson J.K."/>
            <person name="James T.Y."/>
            <person name="O'Malley M.A."/>
            <person name="Stajich J.E."/>
            <person name="Spatafora J.W."/>
            <person name="Visel A."/>
            <person name="Grigoriev I.V."/>
        </authorList>
    </citation>
    <scope>NUCLEOTIDE SEQUENCE [LARGE SCALE GENOMIC DNA]</scope>
    <source>
        <strain evidence="10 11">PL171</strain>
    </source>
</reference>
<feature type="signal peptide" evidence="8">
    <location>
        <begin position="1"/>
        <end position="23"/>
    </location>
</feature>
<dbReference type="GO" id="GO:0005739">
    <property type="term" value="C:mitochondrion"/>
    <property type="evidence" value="ECO:0007669"/>
    <property type="project" value="TreeGrafter"/>
</dbReference>
<evidence type="ECO:0000259" key="9">
    <source>
        <dbReference type="PROSITE" id="PS51324"/>
    </source>
</evidence>
<dbReference type="Pfam" id="PF04777">
    <property type="entry name" value="Evr1_Alr"/>
    <property type="match status" value="1"/>
</dbReference>
<dbReference type="Gene3D" id="1.20.120.310">
    <property type="entry name" value="ERV/ALR sulfhydryl oxidase domain"/>
    <property type="match status" value="1"/>
</dbReference>
<dbReference type="AlphaFoldDB" id="A0A1Y2HVK2"/>
<dbReference type="PANTHER" id="PTHR12645">
    <property type="entry name" value="ALR/ERV"/>
    <property type="match status" value="1"/>
</dbReference>
<keyword evidence="8" id="KW-0732">Signal</keyword>
<dbReference type="STRING" id="765915.A0A1Y2HVK2"/>
<evidence type="ECO:0000313" key="10">
    <source>
        <dbReference type="EMBL" id="ORZ37974.1"/>
    </source>
</evidence>
<dbReference type="GO" id="GO:0016971">
    <property type="term" value="F:flavin-dependent sulfhydryl oxidase activity"/>
    <property type="evidence" value="ECO:0007669"/>
    <property type="project" value="InterPro"/>
</dbReference>
<feature type="region of interest" description="Disordered" evidence="7">
    <location>
        <begin position="32"/>
        <end position="79"/>
    </location>
</feature>
<dbReference type="GO" id="GO:0050660">
    <property type="term" value="F:flavin adenine dinucleotide binding"/>
    <property type="evidence" value="ECO:0007669"/>
    <property type="project" value="TreeGrafter"/>
</dbReference>